<comment type="caution">
    <text evidence="2">The sequence shown here is derived from an EMBL/GenBank/DDBJ whole genome shotgun (WGS) entry which is preliminary data.</text>
</comment>
<evidence type="ECO:0000313" key="2">
    <source>
        <dbReference type="EMBL" id="GIJ35055.1"/>
    </source>
</evidence>
<evidence type="ECO:0000313" key="3">
    <source>
        <dbReference type="Proteomes" id="UP000607311"/>
    </source>
</evidence>
<sequence length="190" mass="20557">MDGDDRFPLLVQQLYDVHLTLEFLGRASVRPEWFNRGIEARDELALEVLAGAAERLSRLLGRHVSVNELAQLGRSEALSLLTPGLMQKQDAALAALRRIFDDQLRRRTIGQGQTVPDRDVRPGRRHPLVSIALGVGITVLAATAAAPIAALAVQEPITRELVKAAITGVVSGTVTEVTRPKLTGPHFPGP</sequence>
<keyword evidence="1" id="KW-0812">Transmembrane</keyword>
<reference evidence="2" key="1">
    <citation type="submission" date="2021-01" db="EMBL/GenBank/DDBJ databases">
        <title>Whole genome shotgun sequence of Verrucosispora sediminis NBRC 107745.</title>
        <authorList>
            <person name="Komaki H."/>
            <person name="Tamura T."/>
        </authorList>
    </citation>
    <scope>NUCLEOTIDE SEQUENCE</scope>
    <source>
        <strain evidence="2">NBRC 107745</strain>
    </source>
</reference>
<keyword evidence="3" id="KW-1185">Reference proteome</keyword>
<dbReference type="EMBL" id="BOPD01000026">
    <property type="protein sequence ID" value="GIJ35055.1"/>
    <property type="molecule type" value="Genomic_DNA"/>
</dbReference>
<keyword evidence="1" id="KW-0472">Membrane</keyword>
<keyword evidence="1" id="KW-1133">Transmembrane helix</keyword>
<evidence type="ECO:0000256" key="1">
    <source>
        <dbReference type="SAM" id="Phobius"/>
    </source>
</evidence>
<accession>A0A9W5UX69</accession>
<feature type="transmembrane region" description="Helical" evidence="1">
    <location>
        <begin position="128"/>
        <end position="153"/>
    </location>
</feature>
<dbReference type="Proteomes" id="UP000607311">
    <property type="component" value="Unassembled WGS sequence"/>
</dbReference>
<protein>
    <submittedName>
        <fullName evidence="2">Uncharacterized protein</fullName>
    </submittedName>
</protein>
<dbReference type="RefSeq" id="WP_093407789.1">
    <property type="nucleotide sequence ID" value="NZ_BOPD01000026.1"/>
</dbReference>
<gene>
    <name evidence="2" type="ORF">Vse01_42030</name>
</gene>
<proteinExistence type="predicted"/>
<organism evidence="2 3">
    <name type="scientific">Micromonospora sediminimaris</name>
    <dbReference type="NCBI Taxonomy" id="547162"/>
    <lineage>
        <taxon>Bacteria</taxon>
        <taxon>Bacillati</taxon>
        <taxon>Actinomycetota</taxon>
        <taxon>Actinomycetes</taxon>
        <taxon>Micromonosporales</taxon>
        <taxon>Micromonosporaceae</taxon>
        <taxon>Micromonospora</taxon>
    </lineage>
</organism>
<name>A0A9W5UX69_9ACTN</name>
<dbReference type="AlphaFoldDB" id="A0A9W5UX69"/>